<feature type="signal peptide" evidence="15">
    <location>
        <begin position="1"/>
        <end position="19"/>
    </location>
</feature>
<keyword evidence="19" id="KW-0675">Receptor</keyword>
<dbReference type="GO" id="GO:0043235">
    <property type="term" value="C:receptor complex"/>
    <property type="evidence" value="ECO:0007669"/>
    <property type="project" value="TreeGrafter"/>
</dbReference>
<feature type="domain" description="Death" evidence="16">
    <location>
        <begin position="329"/>
        <end position="414"/>
    </location>
</feature>
<feature type="transmembrane region" description="Helical" evidence="14">
    <location>
        <begin position="224"/>
        <end position="247"/>
    </location>
</feature>
<dbReference type="FunFam" id="1.10.533.10:FF:000044">
    <property type="entry name" value="Tumor necrosis factor receptor superfamily member 1A"/>
    <property type="match status" value="1"/>
</dbReference>
<keyword evidence="7 13" id="KW-1015">Disulfide bond</keyword>
<evidence type="ECO:0000256" key="7">
    <source>
        <dbReference type="ARBA" id="ARBA00023157"/>
    </source>
</evidence>
<dbReference type="SUPFAM" id="SSF57586">
    <property type="entry name" value="TNF receptor-like"/>
    <property type="match status" value="2"/>
</dbReference>
<reference evidence="19" key="1">
    <citation type="submission" date="2025-08" db="UniProtKB">
        <authorList>
            <consortium name="RefSeq"/>
        </authorList>
    </citation>
    <scope>IDENTIFICATION</scope>
</reference>
<dbReference type="Pfam" id="PF00020">
    <property type="entry name" value="TNFR_c6"/>
    <property type="match status" value="2"/>
</dbReference>
<name>A0A6P8PJ24_GEOSA</name>
<dbReference type="Gene3D" id="1.10.533.10">
    <property type="entry name" value="Death Domain, Fas"/>
    <property type="match status" value="1"/>
</dbReference>
<feature type="disulfide bond" evidence="13">
    <location>
        <begin position="96"/>
        <end position="111"/>
    </location>
</feature>
<protein>
    <recommendedName>
        <fullName evidence="2">Tumor necrosis factor receptor superfamily member 1A</fullName>
    </recommendedName>
    <alternativeName>
        <fullName evidence="12">Tumor necrosis factor receptor 1</fullName>
    </alternativeName>
    <alternativeName>
        <fullName evidence="9">Tumor necrosis factor receptor type I</fullName>
    </alternativeName>
    <alternativeName>
        <fullName evidence="10">p55</fullName>
    </alternativeName>
    <alternativeName>
        <fullName evidence="11">p60</fullName>
    </alternativeName>
</protein>
<evidence type="ECO:0000259" key="16">
    <source>
        <dbReference type="PROSITE" id="PS50017"/>
    </source>
</evidence>
<dbReference type="InterPro" id="IPR020419">
    <property type="entry name" value="TNFR_1A"/>
</dbReference>
<sequence>MPGSAIAWLVFMNIHLLLAAEIPGDISLPEAILIQGAPLGHGNFSRNSMRKRRNVDCKSDEHLDPSRQFCCKKCQRGFYRYSHCKGTGLMTECRPCRNRTYTDVENYIGKCSKCYNCQKDLGQVEKSECTSTQGTVCGCPKGQYQVSAGNTFQCKNCSECQNGKILTECGGYDDTICNCFYGFYFTMEDRTCHPCKECQDSDCEKHCGRLLGSTDPSTSHSPGLLSMMALLPSGFILTVLGFAWMYWRKKPWYRQVVTTVSTDHPSPEQLVIAQTSTTYLPGYPGFSQLEYNKSGREPSESEERLTLAKNTKLPDCINDVVIAQLPENPRVLYAVVDNVPPSRWKEFMRRLGLSDYDIERIEMQNDRRYREAQYGMLLAWREQTKQAGATVETISRVLREMDLSGCSEKIQESLQQEL</sequence>
<evidence type="ECO:0000259" key="17">
    <source>
        <dbReference type="PROSITE" id="PS50050"/>
    </source>
</evidence>
<dbReference type="SMART" id="SM00208">
    <property type="entry name" value="TNFR"/>
    <property type="match status" value="3"/>
</dbReference>
<organism evidence="18 19">
    <name type="scientific">Geotrypetes seraphini</name>
    <name type="common">Gaboon caecilian</name>
    <name type="synonym">Caecilia seraphini</name>
    <dbReference type="NCBI Taxonomy" id="260995"/>
    <lineage>
        <taxon>Eukaryota</taxon>
        <taxon>Metazoa</taxon>
        <taxon>Chordata</taxon>
        <taxon>Craniata</taxon>
        <taxon>Vertebrata</taxon>
        <taxon>Euteleostomi</taxon>
        <taxon>Amphibia</taxon>
        <taxon>Gymnophiona</taxon>
        <taxon>Geotrypetes</taxon>
    </lineage>
</organism>
<accession>A0A6P8PJ24</accession>
<proteinExistence type="predicted"/>
<dbReference type="InterPro" id="IPR000488">
    <property type="entry name" value="Death_dom"/>
</dbReference>
<dbReference type="FunCoup" id="A0A6P8PJ24">
    <property type="interactions" value="1117"/>
</dbReference>
<keyword evidence="3" id="KW-0053">Apoptosis</keyword>
<dbReference type="KEGG" id="gsh:117350886"/>
<dbReference type="Gene3D" id="2.10.50.10">
    <property type="entry name" value="Tumor Necrosis Factor Receptor, subunit A, domain 2"/>
    <property type="match status" value="2"/>
</dbReference>
<dbReference type="PRINTS" id="PR01918">
    <property type="entry name" value="TNFACTORR1A"/>
</dbReference>
<dbReference type="SUPFAM" id="SSF47986">
    <property type="entry name" value="DEATH domain"/>
    <property type="match status" value="1"/>
</dbReference>
<keyword evidence="14" id="KW-0472">Membrane</keyword>
<feature type="domain" description="TNFR-Cys" evidence="17">
    <location>
        <begin position="138"/>
        <end position="177"/>
    </location>
</feature>
<evidence type="ECO:0000256" key="1">
    <source>
        <dbReference type="ARBA" id="ARBA00004614"/>
    </source>
</evidence>
<evidence type="ECO:0000256" key="13">
    <source>
        <dbReference type="PROSITE-ProRule" id="PRU00206"/>
    </source>
</evidence>
<evidence type="ECO:0000256" key="6">
    <source>
        <dbReference type="ARBA" id="ARBA00023034"/>
    </source>
</evidence>
<dbReference type="GeneID" id="117350886"/>
<evidence type="ECO:0000256" key="10">
    <source>
        <dbReference type="ARBA" id="ARBA00031535"/>
    </source>
</evidence>
<dbReference type="InterPro" id="IPR001368">
    <property type="entry name" value="TNFR/NGFR_Cys_rich_reg"/>
</dbReference>
<dbReference type="InterPro" id="IPR011029">
    <property type="entry name" value="DEATH-like_dom_sf"/>
</dbReference>
<gene>
    <name evidence="19" type="primary">TNFRSF1A</name>
</gene>
<evidence type="ECO:0000256" key="9">
    <source>
        <dbReference type="ARBA" id="ARBA00030825"/>
    </source>
</evidence>
<dbReference type="GO" id="GO:0006915">
    <property type="term" value="P:apoptotic process"/>
    <property type="evidence" value="ECO:0007669"/>
    <property type="project" value="UniProtKB-KW"/>
</dbReference>
<evidence type="ECO:0000256" key="15">
    <source>
        <dbReference type="SAM" id="SignalP"/>
    </source>
</evidence>
<evidence type="ECO:0000313" key="18">
    <source>
        <dbReference type="Proteomes" id="UP000515159"/>
    </source>
</evidence>
<evidence type="ECO:0000256" key="5">
    <source>
        <dbReference type="ARBA" id="ARBA00022737"/>
    </source>
</evidence>
<dbReference type="GO" id="GO:0005031">
    <property type="term" value="F:tumor necrosis factor receptor activity"/>
    <property type="evidence" value="ECO:0007669"/>
    <property type="project" value="InterPro"/>
</dbReference>
<dbReference type="RefSeq" id="XP_033781475.1">
    <property type="nucleotide sequence ID" value="XM_033925584.1"/>
</dbReference>
<dbReference type="PANTHER" id="PTHR46861">
    <property type="entry name" value="TUMOR NECROSIS FACTOR RECEPTOR SUPERFAMILY MEMBER 1A"/>
    <property type="match status" value="1"/>
</dbReference>
<dbReference type="PANTHER" id="PTHR46861:SF1">
    <property type="entry name" value="TUMOR NECROSIS FACTOR RECEPTOR SUPERFAMILY MEMBER 1A"/>
    <property type="match status" value="1"/>
</dbReference>
<comment type="caution">
    <text evidence="13">Lacks conserved residue(s) required for the propagation of feature annotation.</text>
</comment>
<keyword evidence="18" id="KW-1185">Reference proteome</keyword>
<evidence type="ECO:0000256" key="11">
    <source>
        <dbReference type="ARBA" id="ARBA00031548"/>
    </source>
</evidence>
<feature type="chain" id="PRO_5027852134" description="Tumor necrosis factor receptor superfamily member 1A" evidence="15">
    <location>
        <begin position="20"/>
        <end position="418"/>
    </location>
</feature>
<dbReference type="PROSITE" id="PS50017">
    <property type="entry name" value="DEATH_DOMAIN"/>
    <property type="match status" value="1"/>
</dbReference>
<evidence type="ECO:0000313" key="19">
    <source>
        <dbReference type="RefSeq" id="XP_033781475.1"/>
    </source>
</evidence>
<dbReference type="OrthoDB" id="9408020at2759"/>
<dbReference type="AlphaFoldDB" id="A0A6P8PJ24"/>
<dbReference type="InterPro" id="IPR033994">
    <property type="entry name" value="TNFRSF1A_death"/>
</dbReference>
<dbReference type="Proteomes" id="UP000515159">
    <property type="component" value="Chromosome 16"/>
</dbReference>
<keyword evidence="14" id="KW-1133">Transmembrane helix</keyword>
<dbReference type="PROSITE" id="PS50050">
    <property type="entry name" value="TNFR_NGFR_2"/>
    <property type="match status" value="2"/>
</dbReference>
<keyword evidence="4 15" id="KW-0732">Signal</keyword>
<dbReference type="GO" id="GO:0043120">
    <property type="term" value="F:tumor necrosis factor binding"/>
    <property type="evidence" value="ECO:0007669"/>
    <property type="project" value="TreeGrafter"/>
</dbReference>
<dbReference type="InterPro" id="IPR052493">
    <property type="entry name" value="TNFRSF1A"/>
</dbReference>
<keyword evidence="5" id="KW-0677">Repeat</keyword>
<feature type="disulfide bond" evidence="13">
    <location>
        <begin position="139"/>
        <end position="154"/>
    </location>
</feature>
<dbReference type="CTD" id="7132"/>
<evidence type="ECO:0000256" key="2">
    <source>
        <dbReference type="ARBA" id="ARBA00016302"/>
    </source>
</evidence>
<evidence type="ECO:0000256" key="12">
    <source>
        <dbReference type="ARBA" id="ARBA00031785"/>
    </source>
</evidence>
<evidence type="ECO:0000256" key="3">
    <source>
        <dbReference type="ARBA" id="ARBA00022703"/>
    </source>
</evidence>
<keyword evidence="8" id="KW-0325">Glycoprotein</keyword>
<dbReference type="GO" id="GO:0045121">
    <property type="term" value="C:membrane raft"/>
    <property type="evidence" value="ECO:0007669"/>
    <property type="project" value="TreeGrafter"/>
</dbReference>
<comment type="subcellular location">
    <subcellularLocation>
        <location evidence="1">Golgi apparatus membrane</location>
        <topology evidence="1">Single-pass type I membrane protein</topology>
    </subcellularLocation>
</comment>
<keyword evidence="14" id="KW-0812">Transmembrane</keyword>
<dbReference type="SMART" id="SM00005">
    <property type="entry name" value="DEATH"/>
    <property type="match status" value="1"/>
</dbReference>
<feature type="domain" description="TNFR-Cys" evidence="17">
    <location>
        <begin position="95"/>
        <end position="137"/>
    </location>
</feature>
<dbReference type="GO" id="GO:0000139">
    <property type="term" value="C:Golgi membrane"/>
    <property type="evidence" value="ECO:0007669"/>
    <property type="project" value="UniProtKB-SubCell"/>
</dbReference>
<feature type="repeat" description="TNFR-Cys" evidence="13">
    <location>
        <begin position="138"/>
        <end position="177"/>
    </location>
</feature>
<dbReference type="InParanoid" id="A0A6P8PJ24"/>
<dbReference type="GO" id="GO:0006693">
    <property type="term" value="P:prostaglandin metabolic process"/>
    <property type="evidence" value="ECO:0007669"/>
    <property type="project" value="InterPro"/>
</dbReference>
<evidence type="ECO:0000256" key="14">
    <source>
        <dbReference type="SAM" id="Phobius"/>
    </source>
</evidence>
<dbReference type="CDD" id="cd08313">
    <property type="entry name" value="Death_TNFR1"/>
    <property type="match status" value="1"/>
</dbReference>
<evidence type="ECO:0000256" key="4">
    <source>
        <dbReference type="ARBA" id="ARBA00022729"/>
    </source>
</evidence>
<dbReference type="Pfam" id="PF00531">
    <property type="entry name" value="Death"/>
    <property type="match status" value="1"/>
</dbReference>
<feature type="repeat" description="TNFR-Cys" evidence="13">
    <location>
        <begin position="95"/>
        <end position="137"/>
    </location>
</feature>
<dbReference type="GO" id="GO:0006954">
    <property type="term" value="P:inflammatory response"/>
    <property type="evidence" value="ECO:0007669"/>
    <property type="project" value="InterPro"/>
</dbReference>
<evidence type="ECO:0000256" key="8">
    <source>
        <dbReference type="ARBA" id="ARBA00023180"/>
    </source>
</evidence>
<keyword evidence="6" id="KW-0333">Golgi apparatus</keyword>